<sequence length="55" mass="5796">MHVLDLIAGMVIGVLCGLLMCRRPVSRTAGDAPLTWCGNCGQPTAPLCRAHKHPG</sequence>
<dbReference type="EMBL" id="BONJ01000037">
    <property type="protein sequence ID" value="GIG18080.1"/>
    <property type="molecule type" value="Genomic_DNA"/>
</dbReference>
<accession>A0A8J3LGW6</accession>
<dbReference type="AlphaFoldDB" id="A0A8J3LGW6"/>
<organism evidence="1 2">
    <name type="scientific">Catellatospora methionotrophica</name>
    <dbReference type="NCBI Taxonomy" id="121620"/>
    <lineage>
        <taxon>Bacteria</taxon>
        <taxon>Bacillati</taxon>
        <taxon>Actinomycetota</taxon>
        <taxon>Actinomycetes</taxon>
        <taxon>Micromonosporales</taxon>
        <taxon>Micromonosporaceae</taxon>
        <taxon>Catellatospora</taxon>
    </lineage>
</organism>
<evidence type="ECO:0000313" key="1">
    <source>
        <dbReference type="EMBL" id="GIG18080.1"/>
    </source>
</evidence>
<gene>
    <name evidence="1" type="ORF">Cme02nite_64120</name>
</gene>
<dbReference type="Proteomes" id="UP000660339">
    <property type="component" value="Unassembled WGS sequence"/>
</dbReference>
<reference evidence="1" key="1">
    <citation type="submission" date="2021-01" db="EMBL/GenBank/DDBJ databases">
        <title>Whole genome shotgun sequence of Catellatospora methionotrophica NBRC 14553.</title>
        <authorList>
            <person name="Komaki H."/>
            <person name="Tamura T."/>
        </authorList>
    </citation>
    <scope>NUCLEOTIDE SEQUENCE</scope>
    <source>
        <strain evidence="1">NBRC 14553</strain>
    </source>
</reference>
<proteinExistence type="predicted"/>
<protein>
    <submittedName>
        <fullName evidence="1">Uncharacterized protein</fullName>
    </submittedName>
</protein>
<dbReference type="RefSeq" id="WP_166385831.1">
    <property type="nucleotide sequence ID" value="NZ_BAAATT010000028.1"/>
</dbReference>
<name>A0A8J3LGW6_9ACTN</name>
<evidence type="ECO:0000313" key="2">
    <source>
        <dbReference type="Proteomes" id="UP000660339"/>
    </source>
</evidence>
<comment type="caution">
    <text evidence="1">The sequence shown here is derived from an EMBL/GenBank/DDBJ whole genome shotgun (WGS) entry which is preliminary data.</text>
</comment>
<keyword evidence="2" id="KW-1185">Reference proteome</keyword>